<dbReference type="EMBL" id="GBXM01054385">
    <property type="protein sequence ID" value="JAH54192.1"/>
    <property type="molecule type" value="Transcribed_RNA"/>
</dbReference>
<accession>A0A0E9TL27</accession>
<dbReference type="AlphaFoldDB" id="A0A0E9TL27"/>
<protein>
    <submittedName>
        <fullName evidence="1">Uncharacterized protein</fullName>
    </submittedName>
</protein>
<reference evidence="1" key="1">
    <citation type="submission" date="2014-11" db="EMBL/GenBank/DDBJ databases">
        <authorList>
            <person name="Amaro Gonzalez C."/>
        </authorList>
    </citation>
    <scope>NUCLEOTIDE SEQUENCE</scope>
</reference>
<evidence type="ECO:0000313" key="1">
    <source>
        <dbReference type="EMBL" id="JAH54192.1"/>
    </source>
</evidence>
<name>A0A0E9TL27_ANGAN</name>
<proteinExistence type="predicted"/>
<organism evidence="1">
    <name type="scientific">Anguilla anguilla</name>
    <name type="common">European freshwater eel</name>
    <name type="synonym">Muraena anguilla</name>
    <dbReference type="NCBI Taxonomy" id="7936"/>
    <lineage>
        <taxon>Eukaryota</taxon>
        <taxon>Metazoa</taxon>
        <taxon>Chordata</taxon>
        <taxon>Craniata</taxon>
        <taxon>Vertebrata</taxon>
        <taxon>Euteleostomi</taxon>
        <taxon>Actinopterygii</taxon>
        <taxon>Neopterygii</taxon>
        <taxon>Teleostei</taxon>
        <taxon>Anguilliformes</taxon>
        <taxon>Anguillidae</taxon>
        <taxon>Anguilla</taxon>
    </lineage>
</organism>
<reference evidence="1" key="2">
    <citation type="journal article" date="2015" name="Fish Shellfish Immunol.">
        <title>Early steps in the European eel (Anguilla anguilla)-Vibrio vulnificus interaction in the gills: Role of the RtxA13 toxin.</title>
        <authorList>
            <person name="Callol A."/>
            <person name="Pajuelo D."/>
            <person name="Ebbesson L."/>
            <person name="Teles M."/>
            <person name="MacKenzie S."/>
            <person name="Amaro C."/>
        </authorList>
    </citation>
    <scope>NUCLEOTIDE SEQUENCE</scope>
</reference>
<sequence length="38" mass="4577">MAFPWAQYIIQLALFKCRKCTFKWGLKTCFFMLLIVLC</sequence>